<feature type="transmembrane region" description="Helical" evidence="1">
    <location>
        <begin position="6"/>
        <end position="30"/>
    </location>
</feature>
<sequence>MVFHFFFFFIYSVYSFIYFIFIFLCFFIVLTLSDYNHSQPLVSGPPCPSNKDQTASNATELCACRPDLCVPS</sequence>
<proteinExistence type="predicted"/>
<accession>A0A5N6YM35</accession>
<evidence type="ECO:0000256" key="1">
    <source>
        <dbReference type="SAM" id="Phobius"/>
    </source>
</evidence>
<dbReference type="AlphaFoldDB" id="A0A5N6YM35"/>
<reference evidence="2" key="1">
    <citation type="submission" date="2019-04" db="EMBL/GenBank/DDBJ databases">
        <title>Friends and foes A comparative genomics study of 23 Aspergillus species from section Flavi.</title>
        <authorList>
            <consortium name="DOE Joint Genome Institute"/>
            <person name="Kjaerbolling I."/>
            <person name="Vesth T."/>
            <person name="Frisvad J.C."/>
            <person name="Nybo J.L."/>
            <person name="Theobald S."/>
            <person name="Kildgaard S."/>
            <person name="Isbrandt T."/>
            <person name="Kuo A."/>
            <person name="Sato A."/>
            <person name="Lyhne E.K."/>
            <person name="Kogle M.E."/>
            <person name="Wiebenga A."/>
            <person name="Kun R.S."/>
            <person name="Lubbers R.J."/>
            <person name="Makela M.R."/>
            <person name="Barry K."/>
            <person name="Chovatia M."/>
            <person name="Clum A."/>
            <person name="Daum C."/>
            <person name="Haridas S."/>
            <person name="He G."/>
            <person name="LaButti K."/>
            <person name="Lipzen A."/>
            <person name="Mondo S."/>
            <person name="Riley R."/>
            <person name="Salamov A."/>
            <person name="Simmons B.A."/>
            <person name="Magnuson J.K."/>
            <person name="Henrissat B."/>
            <person name="Mortensen U.H."/>
            <person name="Larsen T.O."/>
            <person name="Devries R.P."/>
            <person name="Grigoriev I.V."/>
            <person name="Machida M."/>
            <person name="Baker S.E."/>
            <person name="Andersen M.R."/>
        </authorList>
    </citation>
    <scope>NUCLEOTIDE SEQUENCE</scope>
    <source>
        <strain evidence="2">CBS 117612</strain>
    </source>
</reference>
<dbReference type="EMBL" id="ML737116">
    <property type="protein sequence ID" value="KAE8346457.1"/>
    <property type="molecule type" value="Genomic_DNA"/>
</dbReference>
<dbReference type="Proteomes" id="UP000325558">
    <property type="component" value="Unassembled WGS sequence"/>
</dbReference>
<protein>
    <submittedName>
        <fullName evidence="2">Uncharacterized protein</fullName>
    </submittedName>
</protein>
<evidence type="ECO:0000313" key="2">
    <source>
        <dbReference type="EMBL" id="KAE8346457.1"/>
    </source>
</evidence>
<keyword evidence="1" id="KW-1133">Transmembrane helix</keyword>
<keyword evidence="1" id="KW-0472">Membrane</keyword>
<name>A0A5N6YM35_9EURO</name>
<organism evidence="2">
    <name type="scientific">Aspergillus arachidicola</name>
    <dbReference type="NCBI Taxonomy" id="656916"/>
    <lineage>
        <taxon>Eukaryota</taxon>
        <taxon>Fungi</taxon>
        <taxon>Dikarya</taxon>
        <taxon>Ascomycota</taxon>
        <taxon>Pezizomycotina</taxon>
        <taxon>Eurotiomycetes</taxon>
        <taxon>Eurotiomycetidae</taxon>
        <taxon>Eurotiales</taxon>
        <taxon>Aspergillaceae</taxon>
        <taxon>Aspergillus</taxon>
        <taxon>Aspergillus subgen. Circumdati</taxon>
    </lineage>
</organism>
<keyword evidence="1" id="KW-0812">Transmembrane</keyword>
<gene>
    <name evidence="2" type="ORF">BDV24DRAFT_123912</name>
</gene>